<dbReference type="InterPro" id="IPR008927">
    <property type="entry name" value="6-PGluconate_DH-like_C_sf"/>
</dbReference>
<keyword evidence="4" id="KW-0101">Branched-chain amino acid catabolism</keyword>
<keyword evidence="5" id="KW-0560">Oxidoreductase</keyword>
<comment type="catalytic activity">
    <reaction evidence="7">
        <text>3-hydroxy-2-methylpropanoate + NAD(+) = 2-methyl-3-oxopropanoate + NADH + H(+)</text>
        <dbReference type="Rhea" id="RHEA:17681"/>
        <dbReference type="ChEBI" id="CHEBI:11805"/>
        <dbReference type="ChEBI" id="CHEBI:15378"/>
        <dbReference type="ChEBI" id="CHEBI:57540"/>
        <dbReference type="ChEBI" id="CHEBI:57700"/>
        <dbReference type="ChEBI" id="CHEBI:57945"/>
        <dbReference type="EC" id="1.1.1.31"/>
    </reaction>
</comment>
<dbReference type="GO" id="GO:0008442">
    <property type="term" value="F:3-hydroxyisobutyrate dehydrogenase activity"/>
    <property type="evidence" value="ECO:0007669"/>
    <property type="project" value="UniProtKB-EC"/>
</dbReference>
<comment type="caution">
    <text evidence="12">The sequence shown here is derived from an EMBL/GenBank/DDBJ whole genome shotgun (WGS) entry which is preliminary data.</text>
</comment>
<dbReference type="Gene3D" id="3.40.50.720">
    <property type="entry name" value="NAD(P)-binding Rossmann-like Domain"/>
    <property type="match status" value="2"/>
</dbReference>
<feature type="domain" description="3-hydroxyisobutyrate dehydrogenase-like NAD-binding" evidence="11">
    <location>
        <begin position="201"/>
        <end position="328"/>
    </location>
</feature>
<evidence type="ECO:0000256" key="8">
    <source>
        <dbReference type="SAM" id="Phobius"/>
    </source>
</evidence>
<dbReference type="Gene3D" id="1.10.1040.10">
    <property type="entry name" value="N-(1-d-carboxylethyl)-l-norvaline Dehydrogenase, domain 2"/>
    <property type="match status" value="1"/>
</dbReference>
<dbReference type="SUPFAM" id="SSF51735">
    <property type="entry name" value="NAD(P)-binding Rossmann-fold domains"/>
    <property type="match status" value="2"/>
</dbReference>
<dbReference type="PROSITE" id="PS00895">
    <property type="entry name" value="3_HYDROXYISOBUT_DH"/>
    <property type="match status" value="1"/>
</dbReference>
<dbReference type="InterPro" id="IPR029154">
    <property type="entry name" value="HIBADH-like_NADP-bd"/>
</dbReference>
<evidence type="ECO:0000256" key="7">
    <source>
        <dbReference type="ARBA" id="ARBA00049197"/>
    </source>
</evidence>
<evidence type="ECO:0000256" key="1">
    <source>
        <dbReference type="ARBA" id="ARBA00005109"/>
    </source>
</evidence>
<evidence type="ECO:0000256" key="5">
    <source>
        <dbReference type="ARBA" id="ARBA00023002"/>
    </source>
</evidence>
<comment type="similarity">
    <text evidence="2">Belongs to the HIBADH-related family. 3-hydroxyisobutyrate dehydrogenase subfamily.</text>
</comment>
<dbReference type="InterPro" id="IPR013328">
    <property type="entry name" value="6PGD_dom2"/>
</dbReference>
<dbReference type="InterPro" id="IPR006115">
    <property type="entry name" value="6PGDH_NADP-bd"/>
</dbReference>
<keyword evidence="8" id="KW-0472">Membrane</keyword>
<dbReference type="Pfam" id="PF03446">
    <property type="entry name" value="NAD_binding_2"/>
    <property type="match status" value="1"/>
</dbReference>
<dbReference type="EMBL" id="JAACJO010000005">
    <property type="protein sequence ID" value="KAF5358077.1"/>
    <property type="molecule type" value="Genomic_DNA"/>
</dbReference>
<accession>A0A8H5G4B3</accession>
<dbReference type="AlphaFoldDB" id="A0A8H5G4B3"/>
<dbReference type="FunFam" id="1.10.1040.10:FF:000006">
    <property type="entry name" value="3-hydroxyisobutyrate dehydrogenase"/>
    <property type="match status" value="1"/>
</dbReference>
<dbReference type="Pfam" id="PF14833">
    <property type="entry name" value="NAD_binding_11"/>
    <property type="match status" value="1"/>
</dbReference>
<evidence type="ECO:0000259" key="9">
    <source>
        <dbReference type="Pfam" id="PF01370"/>
    </source>
</evidence>
<dbReference type="InterPro" id="IPR036291">
    <property type="entry name" value="NAD(P)-bd_dom_sf"/>
</dbReference>
<gene>
    <name evidence="12" type="ORF">D9756_001745</name>
</gene>
<dbReference type="EC" id="1.1.1.31" evidence="3"/>
<dbReference type="OrthoDB" id="435038at2759"/>
<evidence type="ECO:0000259" key="11">
    <source>
        <dbReference type="Pfam" id="PF14833"/>
    </source>
</evidence>
<protein>
    <recommendedName>
        <fullName evidence="3">3-hydroxyisobutyrate dehydrogenase</fullName>
        <ecNumber evidence="3">1.1.1.31</ecNumber>
    </recommendedName>
</protein>
<dbReference type="PANTHER" id="PTHR22981">
    <property type="entry name" value="3-HYDROXYISOBUTYRATE DEHYDROGENASE-RELATED"/>
    <property type="match status" value="1"/>
</dbReference>
<keyword evidence="8" id="KW-0812">Transmembrane</keyword>
<dbReference type="InterPro" id="IPR002204">
    <property type="entry name" value="3-OH-isobutyrate_DH-rel_CS"/>
</dbReference>
<dbReference type="PANTHER" id="PTHR22981:SF7">
    <property type="entry name" value="3-HYDROXYISOBUTYRATE DEHYDROGENASE, MITOCHONDRIAL"/>
    <property type="match status" value="1"/>
</dbReference>
<evidence type="ECO:0000256" key="2">
    <source>
        <dbReference type="ARBA" id="ARBA00006013"/>
    </source>
</evidence>
<organism evidence="12 13">
    <name type="scientific">Leucocoprinus leucothites</name>
    <dbReference type="NCBI Taxonomy" id="201217"/>
    <lineage>
        <taxon>Eukaryota</taxon>
        <taxon>Fungi</taxon>
        <taxon>Dikarya</taxon>
        <taxon>Basidiomycota</taxon>
        <taxon>Agaricomycotina</taxon>
        <taxon>Agaricomycetes</taxon>
        <taxon>Agaricomycetidae</taxon>
        <taxon>Agaricales</taxon>
        <taxon>Agaricineae</taxon>
        <taxon>Agaricaceae</taxon>
        <taxon>Leucocoprinus</taxon>
    </lineage>
</organism>
<dbReference type="GO" id="GO:0050661">
    <property type="term" value="F:NADP binding"/>
    <property type="evidence" value="ECO:0007669"/>
    <property type="project" value="InterPro"/>
</dbReference>
<dbReference type="SUPFAM" id="SSF48179">
    <property type="entry name" value="6-phosphogluconate dehydrogenase C-terminal domain-like"/>
    <property type="match status" value="1"/>
</dbReference>
<evidence type="ECO:0000256" key="4">
    <source>
        <dbReference type="ARBA" id="ARBA00022456"/>
    </source>
</evidence>
<evidence type="ECO:0000313" key="13">
    <source>
        <dbReference type="Proteomes" id="UP000559027"/>
    </source>
</evidence>
<dbReference type="Proteomes" id="UP000559027">
    <property type="component" value="Unassembled WGS sequence"/>
</dbReference>
<feature type="domain" description="NAD-dependent epimerase/dehydratase" evidence="9">
    <location>
        <begin position="432"/>
        <end position="519"/>
    </location>
</feature>
<evidence type="ECO:0000256" key="6">
    <source>
        <dbReference type="ARBA" id="ARBA00023027"/>
    </source>
</evidence>
<evidence type="ECO:0000256" key="3">
    <source>
        <dbReference type="ARBA" id="ARBA00012991"/>
    </source>
</evidence>
<sequence>MRSTLRCLQQLERSAPRVKSTSFIGLGRMGSEMAYNLFSKQYTQSQDSHFVVCDALSESADVFRDNFIAQFPGANLEVVDTPVQAALASKTIVTMLPSSPHVKQVYSKDIIPTLKGLPSQDITQTLCIDSTTLDVDVAREVASEISSVGAQMVDAPVSGGVAGAKAGTLSFLVGGTEQSFKLSQPILALMGQRIIHCGPSGAGLGAKICNNLILGVQQIVVAEGMLLGQQLGLDPAVLASVINSSTGGCWASSVNNPVPGALPEKSPPCERDYQGGFVTALMLKDMGLATEIARKNDSALPLGELAEALYAKSIQEQPELATRDFSARLQFPNVLQRPEVEYRQVNLTVPDKIPSVFEPPAGVPPYEYVFDYTGEVWTDRSEEILINFTCHTAKLIGEEAARQKVKAYVRIHQPYYKTSGKGPQNEKSEVEPWGAVGTWWHETLRILGAIEGLNLVILRPGFVYGPYTNYGIVSSAIIVASIYGYLKKPMKSMWSPGKNPTNTVHVDDVAGAAWAAANWIAPIGRKAANEQAGVEIPCHTPQTDPPKTPEAIPKGQKVIAPVLNVTDDANSTLLTVGETVTSVFGTTFEFFNAITATYIKLVDDDHAEEANDLHVTKWAEMGAKSDPPITSQHLSAYMDKYALDKHNVALSNANLKKLTGYKLRYPEFTKEAIAEIVQKWKDERSWPILD</sequence>
<feature type="domain" description="6-phosphogluconate dehydrogenase NADP-binding" evidence="10">
    <location>
        <begin position="22"/>
        <end position="198"/>
    </location>
</feature>
<keyword evidence="6" id="KW-0520">NAD</keyword>
<comment type="pathway">
    <text evidence="1">Amino-acid degradation; L-valine degradation.</text>
</comment>
<name>A0A8H5G4B3_9AGAR</name>
<proteinExistence type="inferred from homology"/>
<evidence type="ECO:0000259" key="10">
    <source>
        <dbReference type="Pfam" id="PF03446"/>
    </source>
</evidence>
<dbReference type="GO" id="GO:0006574">
    <property type="term" value="P:L-valine catabolic process"/>
    <property type="evidence" value="ECO:0007669"/>
    <property type="project" value="TreeGrafter"/>
</dbReference>
<keyword evidence="13" id="KW-1185">Reference proteome</keyword>
<dbReference type="Pfam" id="PF01370">
    <property type="entry name" value="Epimerase"/>
    <property type="match status" value="1"/>
</dbReference>
<dbReference type="InterPro" id="IPR001509">
    <property type="entry name" value="Epimerase_deHydtase"/>
</dbReference>
<keyword evidence="8" id="KW-1133">Transmembrane helix</keyword>
<evidence type="ECO:0000313" key="12">
    <source>
        <dbReference type="EMBL" id="KAF5358077.1"/>
    </source>
</evidence>
<reference evidence="12 13" key="1">
    <citation type="journal article" date="2020" name="ISME J.">
        <title>Uncovering the hidden diversity of litter-decomposition mechanisms in mushroom-forming fungi.</title>
        <authorList>
            <person name="Floudas D."/>
            <person name="Bentzer J."/>
            <person name="Ahren D."/>
            <person name="Johansson T."/>
            <person name="Persson P."/>
            <person name="Tunlid A."/>
        </authorList>
    </citation>
    <scope>NUCLEOTIDE SEQUENCE [LARGE SCALE GENOMIC DNA]</scope>
    <source>
        <strain evidence="12 13">CBS 146.42</strain>
    </source>
</reference>
<dbReference type="GO" id="GO:0051287">
    <property type="term" value="F:NAD binding"/>
    <property type="evidence" value="ECO:0007669"/>
    <property type="project" value="InterPro"/>
</dbReference>
<dbReference type="GO" id="GO:0005739">
    <property type="term" value="C:mitochondrion"/>
    <property type="evidence" value="ECO:0007669"/>
    <property type="project" value="TreeGrafter"/>
</dbReference>
<feature type="transmembrane region" description="Helical" evidence="8">
    <location>
        <begin position="467"/>
        <end position="486"/>
    </location>
</feature>